<keyword evidence="2" id="KW-0472">Membrane</keyword>
<evidence type="ECO:0000256" key="1">
    <source>
        <dbReference type="SAM" id="MobiDB-lite"/>
    </source>
</evidence>
<dbReference type="OrthoDB" id="6199447at2"/>
<feature type="region of interest" description="Disordered" evidence="1">
    <location>
        <begin position="37"/>
        <end position="57"/>
    </location>
</feature>
<keyword evidence="2" id="KW-1133">Transmembrane helix</keyword>
<gene>
    <name evidence="3" type="ORF">BTE48_05025</name>
</gene>
<organism evidence="3 4">
    <name type="scientific">Oceanospirillum multiglobuliferum</name>
    <dbReference type="NCBI Taxonomy" id="64969"/>
    <lineage>
        <taxon>Bacteria</taxon>
        <taxon>Pseudomonadati</taxon>
        <taxon>Pseudomonadota</taxon>
        <taxon>Gammaproteobacteria</taxon>
        <taxon>Oceanospirillales</taxon>
        <taxon>Oceanospirillaceae</taxon>
        <taxon>Oceanospirillum</taxon>
    </lineage>
</organism>
<feature type="region of interest" description="Disordered" evidence="1">
    <location>
        <begin position="1"/>
        <end position="23"/>
    </location>
</feature>
<protein>
    <submittedName>
        <fullName evidence="3">Uncharacterized protein</fullName>
    </submittedName>
</protein>
<feature type="region of interest" description="Disordered" evidence="1">
    <location>
        <begin position="272"/>
        <end position="333"/>
    </location>
</feature>
<proteinExistence type="predicted"/>
<keyword evidence="4" id="KW-1185">Reference proteome</keyword>
<dbReference type="Proteomes" id="UP000191418">
    <property type="component" value="Unassembled WGS sequence"/>
</dbReference>
<evidence type="ECO:0000313" key="3">
    <source>
        <dbReference type="EMBL" id="OPX56335.1"/>
    </source>
</evidence>
<evidence type="ECO:0000313" key="4">
    <source>
        <dbReference type="Proteomes" id="UP000191418"/>
    </source>
</evidence>
<dbReference type="STRING" id="64969.SAMN02745127_00559"/>
<name>A0A1T4LWR3_9GAMM</name>
<feature type="transmembrane region" description="Helical" evidence="2">
    <location>
        <begin position="114"/>
        <end position="132"/>
    </location>
</feature>
<feature type="compositionally biased region" description="Acidic residues" evidence="1">
    <location>
        <begin position="275"/>
        <end position="286"/>
    </location>
</feature>
<dbReference type="RefSeq" id="WP_078744171.1">
    <property type="nucleotide sequence ID" value="NZ_FUXG01000003.1"/>
</dbReference>
<feature type="transmembrane region" description="Helical" evidence="2">
    <location>
        <begin position="138"/>
        <end position="157"/>
    </location>
</feature>
<feature type="compositionally biased region" description="Basic and acidic residues" evidence="1">
    <location>
        <begin position="292"/>
        <end position="303"/>
    </location>
</feature>
<accession>A0A1T4LWR3</accession>
<dbReference type="EMBL" id="MTSM01000004">
    <property type="protein sequence ID" value="OPX56335.1"/>
    <property type="molecule type" value="Genomic_DNA"/>
</dbReference>
<sequence>MDDKKSSVDQGDTPPAKVKNEFTLVPGVYPKHHKLTPAELAEQEAEEERQKIKAQWEAQQAEKKLEERKKAEEERQKAERELLYKELENLDYGLLSLSEYPSDFEVEVARRARLGWFFGLGVAVFLFASSLLNLVHPWVGGISGGIAFVLWLSHGTGMMRFLPGLGKHPELLTQRRRIKNQVTEYIVQTEGKRGYIHRIYPLVHFNARLRARKFRRIALMSKEHTLFNNIKTLQDVALYHEFVEEARKAAQEYFLQQAEDKLMEDLELDPKDFDFSEDADTTEEAEAAAKPSAEESKPADDQKPLQVRAKGQLEPDSSSDPVESTIKDHKADK</sequence>
<keyword evidence="2" id="KW-0812">Transmembrane</keyword>
<reference evidence="3 4" key="1">
    <citation type="submission" date="2017-01" db="EMBL/GenBank/DDBJ databases">
        <title>Genome Sequencing of a Marine Spirillum, Oceanospirillum multiglobuliferum ATCC 33336, from Japan.</title>
        <authorList>
            <person name="Carney J.G."/>
            <person name="Trachtenberg A.M."/>
            <person name="Rheaume B.A."/>
            <person name="Linnane J.D."/>
            <person name="Pitts N.L."/>
            <person name="Mykles D.L."/>
            <person name="Maclea K.S."/>
        </authorList>
    </citation>
    <scope>NUCLEOTIDE SEQUENCE [LARGE SCALE GENOMIC DNA]</scope>
    <source>
        <strain evidence="3 4">ATCC 33336</strain>
    </source>
</reference>
<evidence type="ECO:0000256" key="2">
    <source>
        <dbReference type="SAM" id="Phobius"/>
    </source>
</evidence>
<dbReference type="AlphaFoldDB" id="A0A1T4LWR3"/>
<comment type="caution">
    <text evidence="3">The sequence shown here is derived from an EMBL/GenBank/DDBJ whole genome shotgun (WGS) entry which is preliminary data.</text>
</comment>